<organism evidence="1">
    <name type="scientific">Anguilla anguilla</name>
    <name type="common">European freshwater eel</name>
    <name type="synonym">Muraena anguilla</name>
    <dbReference type="NCBI Taxonomy" id="7936"/>
    <lineage>
        <taxon>Eukaryota</taxon>
        <taxon>Metazoa</taxon>
        <taxon>Chordata</taxon>
        <taxon>Craniata</taxon>
        <taxon>Vertebrata</taxon>
        <taxon>Euteleostomi</taxon>
        <taxon>Actinopterygii</taxon>
        <taxon>Neopterygii</taxon>
        <taxon>Teleostei</taxon>
        <taxon>Anguilliformes</taxon>
        <taxon>Anguillidae</taxon>
        <taxon>Anguilla</taxon>
    </lineage>
</organism>
<protein>
    <submittedName>
        <fullName evidence="1">Uncharacterized protein</fullName>
    </submittedName>
</protein>
<accession>A0A0E9TQ11</accession>
<name>A0A0E9TQ11_ANGAN</name>
<dbReference type="EMBL" id="GBXM01053030">
    <property type="protein sequence ID" value="JAH55547.1"/>
    <property type="molecule type" value="Transcribed_RNA"/>
</dbReference>
<evidence type="ECO:0000313" key="1">
    <source>
        <dbReference type="EMBL" id="JAH55547.1"/>
    </source>
</evidence>
<proteinExistence type="predicted"/>
<reference evidence="1" key="1">
    <citation type="submission" date="2014-11" db="EMBL/GenBank/DDBJ databases">
        <authorList>
            <person name="Amaro Gonzalez C."/>
        </authorList>
    </citation>
    <scope>NUCLEOTIDE SEQUENCE</scope>
</reference>
<reference evidence="1" key="2">
    <citation type="journal article" date="2015" name="Fish Shellfish Immunol.">
        <title>Early steps in the European eel (Anguilla anguilla)-Vibrio vulnificus interaction in the gills: Role of the RtxA13 toxin.</title>
        <authorList>
            <person name="Callol A."/>
            <person name="Pajuelo D."/>
            <person name="Ebbesson L."/>
            <person name="Teles M."/>
            <person name="MacKenzie S."/>
            <person name="Amaro C."/>
        </authorList>
    </citation>
    <scope>NUCLEOTIDE SEQUENCE</scope>
</reference>
<sequence>MLSGLGTSSSAPSP</sequence>